<dbReference type="InterPro" id="IPR046342">
    <property type="entry name" value="CBS_dom_sf"/>
</dbReference>
<name>A0A2X0QWW5_9PROT</name>
<comment type="subcellular location">
    <subcellularLocation>
        <location evidence="9">Cell membrane</location>
        <topology evidence="9">Multi-pass membrane protein</topology>
    </subcellularLocation>
    <subcellularLocation>
        <location evidence="1">Membrane</location>
        <topology evidence="1">Multi-pass membrane protein</topology>
    </subcellularLocation>
</comment>
<dbReference type="NCBIfam" id="TIGR00400">
    <property type="entry name" value="mgtE"/>
    <property type="match status" value="1"/>
</dbReference>
<dbReference type="Pfam" id="PF00571">
    <property type="entry name" value="CBS"/>
    <property type="match status" value="1"/>
</dbReference>
<feature type="domain" description="CBS" evidence="10">
    <location>
        <begin position="238"/>
        <end position="294"/>
    </location>
</feature>
<evidence type="ECO:0000256" key="5">
    <source>
        <dbReference type="ARBA" id="ARBA00022842"/>
    </source>
</evidence>
<dbReference type="SUPFAM" id="SSF161093">
    <property type="entry name" value="MgtE membrane domain-like"/>
    <property type="match status" value="1"/>
</dbReference>
<dbReference type="Gene3D" id="1.10.357.20">
    <property type="entry name" value="SLC41 divalent cation transporters, integral membrane domain"/>
    <property type="match status" value="1"/>
</dbReference>
<gene>
    <name evidence="12" type="ORF">NITFAB_2346</name>
    <name evidence="11" type="ORF">NTGZN8_230002</name>
</gene>
<dbReference type="SMART" id="SM00924">
    <property type="entry name" value="MgtE_N"/>
    <property type="match status" value="1"/>
</dbReference>
<dbReference type="AlphaFoldDB" id="A0A2X0QWW5"/>
<dbReference type="RefSeq" id="WP_213035865.1">
    <property type="nucleotide sequence ID" value="NZ_CAJNBL010000016.1"/>
</dbReference>
<dbReference type="CDD" id="cd04606">
    <property type="entry name" value="CBS_pair_Mg_transporter"/>
    <property type="match status" value="1"/>
</dbReference>
<keyword evidence="8" id="KW-0129">CBS domain</keyword>
<dbReference type="InterPro" id="IPR036739">
    <property type="entry name" value="SLC41_membr_dom_sf"/>
</dbReference>
<dbReference type="PANTHER" id="PTHR43773:SF1">
    <property type="entry name" value="MAGNESIUM TRANSPORTER MGTE"/>
    <property type="match status" value="1"/>
</dbReference>
<keyword evidence="4 9" id="KW-0812">Transmembrane</keyword>
<keyword evidence="6 9" id="KW-1133">Transmembrane helix</keyword>
<accession>A0A2X0QWW5</accession>
<keyword evidence="13" id="KW-1185">Reference proteome</keyword>
<dbReference type="SMART" id="SM00116">
    <property type="entry name" value="CBS"/>
    <property type="match status" value="2"/>
</dbReference>
<dbReference type="SUPFAM" id="SSF158791">
    <property type="entry name" value="MgtE N-terminal domain-like"/>
    <property type="match status" value="1"/>
</dbReference>
<reference evidence="12" key="1">
    <citation type="submission" date="2018-05" db="EMBL/GenBank/DDBJ databases">
        <authorList>
            <person name="Lanie J.A."/>
            <person name="Ng W.-L."/>
            <person name="Kazmierczak K.M."/>
            <person name="Andrzejewski T.M."/>
            <person name="Davidsen T.M."/>
            <person name="Wayne K.J."/>
            <person name="Tettelin H."/>
            <person name="Glass J.I."/>
            <person name="Rusch D."/>
            <person name="Podicherti R."/>
            <person name="Tsui H.-C.T."/>
            <person name="Winkler M.E."/>
        </authorList>
    </citation>
    <scope>NUCLEOTIDE SEQUENCE</scope>
    <source>
        <strain evidence="12">KNB</strain>
    </source>
</reference>
<keyword evidence="9" id="KW-1003">Cell membrane</keyword>
<evidence type="ECO:0000256" key="4">
    <source>
        <dbReference type="ARBA" id="ARBA00022692"/>
    </source>
</evidence>
<dbReference type="Gene3D" id="1.25.60.10">
    <property type="entry name" value="MgtE N-terminal domain-like"/>
    <property type="match status" value="1"/>
</dbReference>
<dbReference type="InterPro" id="IPR006669">
    <property type="entry name" value="MgtE_transporter"/>
</dbReference>
<evidence type="ECO:0000259" key="10">
    <source>
        <dbReference type="PROSITE" id="PS51371"/>
    </source>
</evidence>
<sequence>MNKNHESHYTENVQHHLQQVQSLLEKHALVETLALKQEMPRQERHELLGAILHKQHLAELQDKLANLHSSDIAFILEALPIEQRLLVWDLVKADRDGEILIEVSDAVRESLIATMSREELREAAEQLDTDEIADLAHDLPHAVMRDVFKSLTIEEREQLRAAMSYPEDAVGALMDFDMVTIREDVTLEVVSRYLRRFDEMPDHTDQLFVVDRNDIFKGVLPLNRLLVNEPEESVSKLMRTDTIKLHPDDKAEQAAQAFERYDLVSAPVVEEDGKLVGRVTVNTVMDYIRSQSESEILNTAGLRGEEDIFASVWKSVKNRWMWLALNLCTAFFASRVIGEFENTIEKLVALAALMPIVAGIAGNSANQTATIIIRSLALGQVNQSNARRLISKEITIGGINGLIWGGMAGIFAFFLYKSVLLGVILTGAMVLNLVLGALAGLMIPLFLQRIGRDPAIGSSVMLTAITDSGGFFIFLGLAAIFLIN</sequence>
<comment type="subunit">
    <text evidence="9">Homodimer.</text>
</comment>
<dbReference type="InterPro" id="IPR038076">
    <property type="entry name" value="MgtE_N_sf"/>
</dbReference>
<evidence type="ECO:0000256" key="8">
    <source>
        <dbReference type="PROSITE-ProRule" id="PRU00703"/>
    </source>
</evidence>
<evidence type="ECO:0000256" key="1">
    <source>
        <dbReference type="ARBA" id="ARBA00004141"/>
    </source>
</evidence>
<protein>
    <recommendedName>
        <fullName evidence="9">Magnesium transporter MgtE</fullName>
    </recommendedName>
</protein>
<dbReference type="SUPFAM" id="SSF54631">
    <property type="entry name" value="CBS-domain pair"/>
    <property type="match status" value="1"/>
</dbReference>
<feature type="transmembrane region" description="Helical" evidence="9">
    <location>
        <begin position="459"/>
        <end position="483"/>
    </location>
</feature>
<proteinExistence type="inferred from homology"/>
<evidence type="ECO:0000313" key="12">
    <source>
        <dbReference type="EMBL" id="SPS06753.1"/>
    </source>
</evidence>
<dbReference type="EMBL" id="CAJNBL010000016">
    <property type="protein sequence ID" value="CAE6713758.1"/>
    <property type="molecule type" value="Genomic_DNA"/>
</dbReference>
<dbReference type="Pfam" id="PF03448">
    <property type="entry name" value="MgtE_N"/>
    <property type="match status" value="1"/>
</dbReference>
<dbReference type="InterPro" id="IPR006667">
    <property type="entry name" value="SLC41_membr_dom"/>
</dbReference>
<keyword evidence="3 9" id="KW-0813">Transport</keyword>
<dbReference type="Pfam" id="PF01769">
    <property type="entry name" value="MgtE"/>
    <property type="match status" value="1"/>
</dbReference>
<dbReference type="PANTHER" id="PTHR43773">
    <property type="entry name" value="MAGNESIUM TRANSPORTER MGTE"/>
    <property type="match status" value="1"/>
</dbReference>
<keyword evidence="9" id="KW-0479">Metal-binding</keyword>
<dbReference type="PROSITE" id="PS51371">
    <property type="entry name" value="CBS"/>
    <property type="match status" value="1"/>
</dbReference>
<dbReference type="Proteomes" id="UP000675882">
    <property type="component" value="Unassembled WGS sequence"/>
</dbReference>
<evidence type="ECO:0000313" key="13">
    <source>
        <dbReference type="Proteomes" id="UP000675882"/>
    </source>
</evidence>
<evidence type="ECO:0000256" key="7">
    <source>
        <dbReference type="ARBA" id="ARBA00023136"/>
    </source>
</evidence>
<evidence type="ECO:0000313" key="11">
    <source>
        <dbReference type="EMBL" id="CAE6713758.1"/>
    </source>
</evidence>
<organism evidence="12">
    <name type="scientific">Candidatus Nitrotoga fabula</name>
    <dbReference type="NCBI Taxonomy" id="2182327"/>
    <lineage>
        <taxon>Bacteria</taxon>
        <taxon>Pseudomonadati</taxon>
        <taxon>Pseudomonadota</taxon>
        <taxon>Betaproteobacteria</taxon>
        <taxon>Nitrosomonadales</taxon>
        <taxon>Gallionellaceae</taxon>
        <taxon>Candidatus Nitrotoga</taxon>
    </lineage>
</organism>
<evidence type="ECO:0000256" key="6">
    <source>
        <dbReference type="ARBA" id="ARBA00022989"/>
    </source>
</evidence>
<dbReference type="GO" id="GO:0015095">
    <property type="term" value="F:magnesium ion transmembrane transporter activity"/>
    <property type="evidence" value="ECO:0007669"/>
    <property type="project" value="UniProtKB-UniRule"/>
</dbReference>
<keyword evidence="7 9" id="KW-0472">Membrane</keyword>
<keyword evidence="5 9" id="KW-0460">Magnesium</keyword>
<evidence type="ECO:0000256" key="2">
    <source>
        <dbReference type="ARBA" id="ARBA00009749"/>
    </source>
</evidence>
<dbReference type="InterPro" id="IPR000644">
    <property type="entry name" value="CBS_dom"/>
</dbReference>
<dbReference type="Gene3D" id="3.10.580.10">
    <property type="entry name" value="CBS-domain"/>
    <property type="match status" value="1"/>
</dbReference>
<reference evidence="11" key="2">
    <citation type="submission" date="2021-02" db="EMBL/GenBank/DDBJ databases">
        <authorList>
            <person name="Han P."/>
        </authorList>
    </citation>
    <scope>NUCLEOTIDE SEQUENCE</scope>
    <source>
        <strain evidence="11">Candidatus Nitrotoga sp. ZN8</strain>
    </source>
</reference>
<dbReference type="GO" id="GO:0005886">
    <property type="term" value="C:plasma membrane"/>
    <property type="evidence" value="ECO:0007669"/>
    <property type="project" value="UniProtKB-SubCell"/>
</dbReference>
<evidence type="ECO:0000256" key="3">
    <source>
        <dbReference type="ARBA" id="ARBA00022448"/>
    </source>
</evidence>
<comment type="similarity">
    <text evidence="2 9">Belongs to the SLC41A transporter family.</text>
</comment>
<dbReference type="InterPro" id="IPR006668">
    <property type="entry name" value="Mg_transptr_MgtE_intracell_dom"/>
</dbReference>
<feature type="transmembrane region" description="Helical" evidence="9">
    <location>
        <begin position="394"/>
        <end position="416"/>
    </location>
</feature>
<dbReference type="EMBL" id="LS423452">
    <property type="protein sequence ID" value="SPS06753.1"/>
    <property type="molecule type" value="Genomic_DNA"/>
</dbReference>
<feature type="transmembrane region" description="Helical" evidence="9">
    <location>
        <begin position="422"/>
        <end position="447"/>
    </location>
</feature>
<comment type="caution">
    <text evidence="9">Lacks conserved residue(s) required for the propagation of feature annotation.</text>
</comment>
<evidence type="ECO:0000256" key="9">
    <source>
        <dbReference type="RuleBase" id="RU362011"/>
    </source>
</evidence>
<dbReference type="GO" id="GO:0046872">
    <property type="term" value="F:metal ion binding"/>
    <property type="evidence" value="ECO:0007669"/>
    <property type="project" value="UniProtKB-KW"/>
</dbReference>
<comment type="function">
    <text evidence="9">Acts as a magnesium transporter.</text>
</comment>